<dbReference type="Pfam" id="PF13274">
    <property type="entry name" value="SocA_Panacea"/>
    <property type="match status" value="1"/>
</dbReference>
<sequence>MKIITAFDNKKATQALNFLALKEGGLIDKLKVVKLMWLADRLHIRKYGRPIFNDIYFAMPYGAVGSSAKDLAGFNVDGDEKEYLENYLELGRGYKIKSKQKVDLDIFSDSEIEALEKSYREYGQLNQFDLAELSHKFPEWEKFREVLTSKSSTRELMDYDDFFKNPSKDEGFKNIFNESAEILKTSEEAFSENIKVASYWF</sequence>
<reference evidence="2 3" key="1">
    <citation type="submission" date="2017-09" db="EMBL/GenBank/DDBJ databases">
        <title>Depth-based differentiation of microbial function through sediment-hosted aquifers and enrichment of novel symbionts in the deep terrestrial subsurface.</title>
        <authorList>
            <person name="Probst A.J."/>
            <person name="Ladd B."/>
            <person name="Jarett J.K."/>
            <person name="Geller-Mcgrath D.E."/>
            <person name="Sieber C.M."/>
            <person name="Emerson J.B."/>
            <person name="Anantharaman K."/>
            <person name="Thomas B.C."/>
            <person name="Malmstrom R."/>
            <person name="Stieglmeier M."/>
            <person name="Klingl A."/>
            <person name="Woyke T."/>
            <person name="Ryan C.M."/>
            <person name="Banfield J.F."/>
        </authorList>
    </citation>
    <scope>NUCLEOTIDE SEQUENCE [LARGE SCALE GENOMIC DNA]</scope>
    <source>
        <strain evidence="2">CG11_big_fil_rev_8_21_14_0_20_35_11</strain>
    </source>
</reference>
<evidence type="ECO:0000313" key="3">
    <source>
        <dbReference type="Proteomes" id="UP000231139"/>
    </source>
</evidence>
<comment type="caution">
    <text evidence="2">The sequence shown here is derived from an EMBL/GenBank/DDBJ whole genome shotgun (WGS) entry which is preliminary data.</text>
</comment>
<gene>
    <name evidence="2" type="ORF">COV62_01355</name>
</gene>
<protein>
    <recommendedName>
        <fullName evidence="1">Antitoxin SocA-like Panacea domain-containing protein</fullName>
    </recommendedName>
</protein>
<organism evidence="2 3">
    <name type="scientific">Candidatus Nealsonbacteria bacterium CG11_big_fil_rev_8_21_14_0_20_35_11</name>
    <dbReference type="NCBI Taxonomy" id="1974713"/>
    <lineage>
        <taxon>Bacteria</taxon>
        <taxon>Candidatus Nealsoniibacteriota</taxon>
    </lineage>
</organism>
<dbReference type="Proteomes" id="UP000231139">
    <property type="component" value="Unassembled WGS sequence"/>
</dbReference>
<feature type="domain" description="Antitoxin SocA-like Panacea" evidence="1">
    <location>
        <begin position="33"/>
        <end position="141"/>
    </location>
</feature>
<evidence type="ECO:0000259" key="1">
    <source>
        <dbReference type="Pfam" id="PF13274"/>
    </source>
</evidence>
<dbReference type="InterPro" id="IPR025272">
    <property type="entry name" value="SocA_Panacea"/>
</dbReference>
<name>A0A2H0N0N4_9BACT</name>
<dbReference type="EMBL" id="PCWK01000033">
    <property type="protein sequence ID" value="PIR02477.1"/>
    <property type="molecule type" value="Genomic_DNA"/>
</dbReference>
<proteinExistence type="predicted"/>
<dbReference type="AlphaFoldDB" id="A0A2H0N0N4"/>
<accession>A0A2H0N0N4</accession>
<evidence type="ECO:0000313" key="2">
    <source>
        <dbReference type="EMBL" id="PIR02477.1"/>
    </source>
</evidence>